<evidence type="ECO:0000259" key="8">
    <source>
        <dbReference type="Pfam" id="PF14237"/>
    </source>
</evidence>
<keyword evidence="3 6" id="KW-0812">Transmembrane</keyword>
<feature type="domain" description="GYF" evidence="8">
    <location>
        <begin position="4"/>
        <end position="51"/>
    </location>
</feature>
<organism evidence="9 10">
    <name type="scientific">Xanthomonas hyacinthi</name>
    <dbReference type="NCBI Taxonomy" id="56455"/>
    <lineage>
        <taxon>Bacteria</taxon>
        <taxon>Pseudomonadati</taxon>
        <taxon>Pseudomonadota</taxon>
        <taxon>Gammaproteobacteria</taxon>
        <taxon>Lysobacterales</taxon>
        <taxon>Lysobacteraceae</taxon>
        <taxon>Xanthomonas</taxon>
    </lineage>
</organism>
<evidence type="ECO:0000256" key="4">
    <source>
        <dbReference type="ARBA" id="ARBA00022989"/>
    </source>
</evidence>
<accession>A0A2S7EW36</accession>
<dbReference type="SUPFAM" id="SSF55277">
    <property type="entry name" value="GYF domain"/>
    <property type="match status" value="1"/>
</dbReference>
<dbReference type="AlphaFoldDB" id="A0A2S7EW36"/>
<proteinExistence type="predicted"/>
<dbReference type="EMBL" id="MDEG01000009">
    <property type="protein sequence ID" value="PPU97343.1"/>
    <property type="molecule type" value="Genomic_DNA"/>
</dbReference>
<comment type="caution">
    <text evidence="9">The sequence shown here is derived from an EMBL/GenBank/DDBJ whole genome shotgun (WGS) entry which is preliminary data.</text>
</comment>
<gene>
    <name evidence="9" type="ORF">XhyaCFBP1156_11785</name>
</gene>
<evidence type="ECO:0000256" key="2">
    <source>
        <dbReference type="ARBA" id="ARBA00022475"/>
    </source>
</evidence>
<feature type="transmembrane region" description="Helical" evidence="6">
    <location>
        <begin position="229"/>
        <end position="248"/>
    </location>
</feature>
<keyword evidence="10" id="KW-1185">Reference proteome</keyword>
<sequence length="316" mass="33921">MSEWYYADAAQQRHGPMPAEQLQQRFQRGEVGLTTLVWRDGLSEWHPLADFVDELGLAQVPAAITPDAAVEAPSAPSVRAAQALPAAWTVPDADAAAHSPYAAPTATLGEEPRLVADGEVVQAGFWKRAAAYLIDGMLVGVISQTIQIVVFAGFLGFSSLGSGSPDFSTPGGIVLLVLVYLVPLTMSALYFGLFHASTRQATLGKMAVGIKVVRPDGSRISVGRGIGRYFGFLLSSLTIFIGFLMAAFTERKQALHDMLCDTLVVDKWAYTDHPEWQQRKLGTVTVVILSLFGVLMIGVLLVLLLLIGVAASGNWH</sequence>
<evidence type="ECO:0000256" key="5">
    <source>
        <dbReference type="ARBA" id="ARBA00023136"/>
    </source>
</evidence>
<dbReference type="PANTHER" id="PTHR36115:SF6">
    <property type="entry name" value="PROLINE-RICH ANTIGEN HOMOLOG"/>
    <property type="match status" value="1"/>
</dbReference>
<dbReference type="OrthoDB" id="9793824at2"/>
<dbReference type="PANTHER" id="PTHR36115">
    <property type="entry name" value="PROLINE-RICH ANTIGEN HOMOLOG-RELATED"/>
    <property type="match status" value="1"/>
</dbReference>
<evidence type="ECO:0000256" key="3">
    <source>
        <dbReference type="ARBA" id="ARBA00022692"/>
    </source>
</evidence>
<evidence type="ECO:0000313" key="9">
    <source>
        <dbReference type="EMBL" id="PPU97343.1"/>
    </source>
</evidence>
<evidence type="ECO:0000313" key="10">
    <source>
        <dbReference type="Proteomes" id="UP000238261"/>
    </source>
</evidence>
<keyword evidence="5 6" id="KW-0472">Membrane</keyword>
<keyword evidence="2" id="KW-1003">Cell membrane</keyword>
<dbReference type="InterPro" id="IPR025640">
    <property type="entry name" value="GYF_2"/>
</dbReference>
<name>A0A2S7EW36_9XANT</name>
<feature type="transmembrane region" description="Helical" evidence="6">
    <location>
        <begin position="172"/>
        <end position="196"/>
    </location>
</feature>
<dbReference type="Proteomes" id="UP000238261">
    <property type="component" value="Unassembled WGS sequence"/>
</dbReference>
<dbReference type="GO" id="GO:0005886">
    <property type="term" value="C:plasma membrane"/>
    <property type="evidence" value="ECO:0007669"/>
    <property type="project" value="UniProtKB-SubCell"/>
</dbReference>
<reference evidence="10" key="1">
    <citation type="submission" date="2016-08" db="EMBL/GenBank/DDBJ databases">
        <authorList>
            <person name="Merda D."/>
            <person name="Briand M."/>
            <person name="Taghouti G."/>
            <person name="Carrere S."/>
            <person name="Gouzy J."/>
            <person name="Portier P."/>
            <person name="Jacques M.-A."/>
            <person name="Fischer-Le Saux M."/>
        </authorList>
    </citation>
    <scope>NUCLEOTIDE SEQUENCE [LARGE SCALE GENOMIC DNA]</scope>
    <source>
        <strain evidence="10">CFBP1156</strain>
    </source>
</reference>
<dbReference type="InterPro" id="IPR035445">
    <property type="entry name" value="GYF-like_dom_sf"/>
</dbReference>
<feature type="transmembrane region" description="Helical" evidence="6">
    <location>
        <begin position="286"/>
        <end position="311"/>
    </location>
</feature>
<evidence type="ECO:0000256" key="1">
    <source>
        <dbReference type="ARBA" id="ARBA00004651"/>
    </source>
</evidence>
<feature type="transmembrane region" description="Helical" evidence="6">
    <location>
        <begin position="137"/>
        <end position="160"/>
    </location>
</feature>
<evidence type="ECO:0000256" key="6">
    <source>
        <dbReference type="SAM" id="Phobius"/>
    </source>
</evidence>
<dbReference type="Pfam" id="PF14237">
    <property type="entry name" value="GYF_2"/>
    <property type="match status" value="1"/>
</dbReference>
<dbReference type="InterPro" id="IPR051791">
    <property type="entry name" value="Pra-immunoreactive"/>
</dbReference>
<keyword evidence="4 6" id="KW-1133">Transmembrane helix</keyword>
<dbReference type="RefSeq" id="WP_104558543.1">
    <property type="nucleotide sequence ID" value="NZ_CP043476.1"/>
</dbReference>
<protein>
    <submittedName>
        <fullName evidence="9">Transporter</fullName>
    </submittedName>
</protein>
<comment type="subcellular location">
    <subcellularLocation>
        <location evidence="1">Cell membrane</location>
        <topology evidence="1">Multi-pass membrane protein</topology>
    </subcellularLocation>
</comment>
<feature type="domain" description="RDD" evidence="7">
    <location>
        <begin position="123"/>
        <end position="260"/>
    </location>
</feature>
<dbReference type="InterPro" id="IPR010432">
    <property type="entry name" value="RDD"/>
</dbReference>
<evidence type="ECO:0000259" key="7">
    <source>
        <dbReference type="Pfam" id="PF06271"/>
    </source>
</evidence>
<dbReference type="Pfam" id="PF06271">
    <property type="entry name" value="RDD"/>
    <property type="match status" value="1"/>
</dbReference>